<name>A0A5M6DF00_9BACT</name>
<feature type="transmembrane region" description="Helical" evidence="1">
    <location>
        <begin position="220"/>
        <end position="238"/>
    </location>
</feature>
<reference evidence="2 3" key="1">
    <citation type="submission" date="2019-08" db="EMBL/GenBank/DDBJ databases">
        <authorList>
            <person name="Dhanesh K."/>
            <person name="Kumar G."/>
            <person name="Sasikala C."/>
            <person name="Venkata Ramana C."/>
        </authorList>
    </citation>
    <scope>NUCLEOTIDE SEQUENCE [LARGE SCALE GENOMIC DNA]</scope>
    <source>
        <strain evidence="2 3">JC645</strain>
    </source>
</reference>
<feature type="transmembrane region" description="Helical" evidence="1">
    <location>
        <begin position="158"/>
        <end position="180"/>
    </location>
</feature>
<feature type="transmembrane region" description="Helical" evidence="1">
    <location>
        <begin position="425"/>
        <end position="442"/>
    </location>
</feature>
<keyword evidence="1" id="KW-0812">Transmembrane</keyword>
<feature type="transmembrane region" description="Helical" evidence="1">
    <location>
        <begin position="258"/>
        <end position="279"/>
    </location>
</feature>
<evidence type="ECO:0008006" key="4">
    <source>
        <dbReference type="Google" id="ProtNLM"/>
    </source>
</evidence>
<evidence type="ECO:0000313" key="3">
    <source>
        <dbReference type="Proteomes" id="UP000324479"/>
    </source>
</evidence>
<dbReference type="RefSeq" id="WP_150075148.1">
    <property type="nucleotide sequence ID" value="NZ_VWOX01000002.1"/>
</dbReference>
<feature type="transmembrane region" description="Helical" evidence="1">
    <location>
        <begin position="299"/>
        <end position="318"/>
    </location>
</feature>
<proteinExistence type="predicted"/>
<feature type="transmembrane region" description="Helical" evidence="1">
    <location>
        <begin position="389"/>
        <end position="413"/>
    </location>
</feature>
<keyword evidence="1" id="KW-0472">Membrane</keyword>
<dbReference type="EMBL" id="VWOX01000002">
    <property type="protein sequence ID" value="KAA5546141.1"/>
    <property type="molecule type" value="Genomic_DNA"/>
</dbReference>
<dbReference type="Proteomes" id="UP000324479">
    <property type="component" value="Unassembled WGS sequence"/>
</dbReference>
<feature type="transmembrane region" description="Helical" evidence="1">
    <location>
        <begin position="7"/>
        <end position="24"/>
    </location>
</feature>
<dbReference type="AlphaFoldDB" id="A0A5M6DF00"/>
<keyword evidence="1" id="KW-1133">Transmembrane helix</keyword>
<gene>
    <name evidence="2" type="ORF">FYK55_04390</name>
</gene>
<evidence type="ECO:0000313" key="2">
    <source>
        <dbReference type="EMBL" id="KAA5546141.1"/>
    </source>
</evidence>
<evidence type="ECO:0000256" key="1">
    <source>
        <dbReference type="SAM" id="Phobius"/>
    </source>
</evidence>
<accession>A0A5M6DF00</accession>
<sequence>MIDEISLVTAAWIAWILLGIVWFFTMRASLAVPVCVCGAMVFLPNLSTGLVVAPQFLDFELTKPHAGSLAVLLGSGCRALWNLLDSDHTPEPRRTVVKSSWLFDLPMVAWVLMPMVTAWHNGSPFGSTGVAFSIDHALHWGVPYASARLTFRDFRSQIDLLMVIAGLGVLLVPMCLYEMIVGPERYLQVLLFGADVPSEGHAWRLGGWRPHVMFGNGIRLGRWMCVATLACLTLCLTLNRYRLRFLGESFDLGTRSGWIALVLLAPTTLLCRSFSWIYLGFAGAPILLATRRLPRLVGVLLLCAIPIASYGVMAIRLMDAVDVQPILSTVERANQRIAKSWAFRLQSERVYIDMTLDSPYRWFGSNTLPNRNKYPYYSDQRYMMALRNFGLVGLGTWSLTLIAPFVGGVIALLRIPPGEGAHQCVLSYFLLIVALVFWDCLLNAFVNPVFYLSAGLLVSAYASSFVRAR</sequence>
<feature type="transmembrane region" description="Helical" evidence="1">
    <location>
        <begin position="30"/>
        <end position="53"/>
    </location>
</feature>
<comment type="caution">
    <text evidence="2">The sequence shown here is derived from an EMBL/GenBank/DDBJ whole genome shotgun (WGS) entry which is preliminary data.</text>
</comment>
<keyword evidence="3" id="KW-1185">Reference proteome</keyword>
<organism evidence="2 3">
    <name type="scientific">Roseiconus nitratireducens</name>
    <dbReference type="NCBI Taxonomy" id="2605748"/>
    <lineage>
        <taxon>Bacteria</taxon>
        <taxon>Pseudomonadati</taxon>
        <taxon>Planctomycetota</taxon>
        <taxon>Planctomycetia</taxon>
        <taxon>Pirellulales</taxon>
        <taxon>Pirellulaceae</taxon>
        <taxon>Roseiconus</taxon>
    </lineage>
</organism>
<protein>
    <recommendedName>
        <fullName evidence="4">Oligosaccharide repeat unit polymerase</fullName>
    </recommendedName>
</protein>